<protein>
    <submittedName>
        <fullName evidence="2">Uncharacterized protein</fullName>
    </submittedName>
</protein>
<feature type="compositionally biased region" description="Basic and acidic residues" evidence="1">
    <location>
        <begin position="42"/>
        <end position="52"/>
    </location>
</feature>
<evidence type="ECO:0000313" key="3">
    <source>
        <dbReference type="Proteomes" id="UP001460270"/>
    </source>
</evidence>
<proteinExistence type="predicted"/>
<sequence length="98" mass="11281">MAPFRRARCSSSPSLETRSDPDTCRLFWTAEGNQRTKPGQEWPHEVPRENQTREPLQQKQQQKQPPSQDSSQSQPPRQATQGEMERKRREGGVCVCVC</sequence>
<reference evidence="3" key="1">
    <citation type="submission" date="2024-04" db="EMBL/GenBank/DDBJ databases">
        <title>Salinicola lusitanus LLJ914,a marine bacterium isolated from the Okinawa Trough.</title>
        <authorList>
            <person name="Li J."/>
        </authorList>
    </citation>
    <scope>NUCLEOTIDE SEQUENCE [LARGE SCALE GENOMIC DNA]</scope>
</reference>
<comment type="caution">
    <text evidence="2">The sequence shown here is derived from an EMBL/GenBank/DDBJ whole genome shotgun (WGS) entry which is preliminary data.</text>
</comment>
<name>A0AAW0N058_9GOBI</name>
<dbReference type="Proteomes" id="UP001460270">
    <property type="component" value="Unassembled WGS sequence"/>
</dbReference>
<dbReference type="EMBL" id="JBBPFD010000021">
    <property type="protein sequence ID" value="KAK7883234.1"/>
    <property type="molecule type" value="Genomic_DNA"/>
</dbReference>
<feature type="region of interest" description="Disordered" evidence="1">
    <location>
        <begin position="1"/>
        <end position="98"/>
    </location>
</feature>
<accession>A0AAW0N058</accession>
<gene>
    <name evidence="2" type="ORF">WMY93_029408</name>
</gene>
<evidence type="ECO:0000313" key="2">
    <source>
        <dbReference type="EMBL" id="KAK7883234.1"/>
    </source>
</evidence>
<evidence type="ECO:0000256" key="1">
    <source>
        <dbReference type="SAM" id="MobiDB-lite"/>
    </source>
</evidence>
<organism evidence="2 3">
    <name type="scientific">Mugilogobius chulae</name>
    <name type="common">yellowstripe goby</name>
    <dbReference type="NCBI Taxonomy" id="88201"/>
    <lineage>
        <taxon>Eukaryota</taxon>
        <taxon>Metazoa</taxon>
        <taxon>Chordata</taxon>
        <taxon>Craniata</taxon>
        <taxon>Vertebrata</taxon>
        <taxon>Euteleostomi</taxon>
        <taxon>Actinopterygii</taxon>
        <taxon>Neopterygii</taxon>
        <taxon>Teleostei</taxon>
        <taxon>Neoteleostei</taxon>
        <taxon>Acanthomorphata</taxon>
        <taxon>Gobiaria</taxon>
        <taxon>Gobiiformes</taxon>
        <taxon>Gobioidei</taxon>
        <taxon>Gobiidae</taxon>
        <taxon>Gobionellinae</taxon>
        <taxon>Mugilogobius</taxon>
    </lineage>
</organism>
<dbReference type="AlphaFoldDB" id="A0AAW0N058"/>
<keyword evidence="3" id="KW-1185">Reference proteome</keyword>
<feature type="compositionally biased region" description="Low complexity" evidence="1">
    <location>
        <begin position="57"/>
        <end position="78"/>
    </location>
</feature>